<feature type="compositionally biased region" description="Polar residues" evidence="5">
    <location>
        <begin position="291"/>
        <end position="303"/>
    </location>
</feature>
<dbReference type="InterPro" id="IPR041679">
    <property type="entry name" value="DNA2/NAM7-like_C"/>
</dbReference>
<keyword evidence="2" id="KW-0378">Hydrolase</keyword>
<feature type="domain" description="DNA2/NAM7 helicase helicase" evidence="6">
    <location>
        <begin position="383"/>
        <end position="429"/>
    </location>
</feature>
<dbReference type="GO" id="GO:0004386">
    <property type="term" value="F:helicase activity"/>
    <property type="evidence" value="ECO:0007669"/>
    <property type="project" value="UniProtKB-KW"/>
</dbReference>
<dbReference type="PANTHER" id="PTHR10887:SF495">
    <property type="entry name" value="HELICASE SENATAXIN ISOFORM X1-RELATED"/>
    <property type="match status" value="1"/>
</dbReference>
<dbReference type="Pfam" id="PF13086">
    <property type="entry name" value="AAA_11"/>
    <property type="match status" value="1"/>
</dbReference>
<accession>A0AAD5L8X5</accession>
<dbReference type="GO" id="GO:0005524">
    <property type="term" value="F:ATP binding"/>
    <property type="evidence" value="ECO:0007669"/>
    <property type="project" value="UniProtKB-KW"/>
</dbReference>
<dbReference type="AlphaFoldDB" id="A0AAD5L8X5"/>
<feature type="compositionally biased region" description="Basic residues" evidence="5">
    <location>
        <begin position="115"/>
        <end position="124"/>
    </location>
</feature>
<evidence type="ECO:0000256" key="3">
    <source>
        <dbReference type="ARBA" id="ARBA00022806"/>
    </source>
</evidence>
<evidence type="ECO:0000313" key="9">
    <source>
        <dbReference type="Proteomes" id="UP001209570"/>
    </source>
</evidence>
<evidence type="ECO:0000313" key="8">
    <source>
        <dbReference type="EMBL" id="KAJ0393143.1"/>
    </source>
</evidence>
<dbReference type="FunFam" id="3.40.50.300:FF:000326">
    <property type="entry name" value="P-loop containing nucleoside triphosphate hydrolase"/>
    <property type="match status" value="1"/>
</dbReference>
<feature type="compositionally biased region" description="Basic and acidic residues" evidence="5">
    <location>
        <begin position="1"/>
        <end position="20"/>
    </location>
</feature>
<dbReference type="GO" id="GO:0005694">
    <property type="term" value="C:chromosome"/>
    <property type="evidence" value="ECO:0007669"/>
    <property type="project" value="UniProtKB-ARBA"/>
</dbReference>
<dbReference type="EMBL" id="JAKCXM010000525">
    <property type="protein sequence ID" value="KAJ0393143.1"/>
    <property type="molecule type" value="Genomic_DNA"/>
</dbReference>
<evidence type="ECO:0000256" key="1">
    <source>
        <dbReference type="ARBA" id="ARBA00022741"/>
    </source>
</evidence>
<evidence type="ECO:0000259" key="6">
    <source>
        <dbReference type="Pfam" id="PF13086"/>
    </source>
</evidence>
<evidence type="ECO:0000259" key="7">
    <source>
        <dbReference type="Pfam" id="PF13087"/>
    </source>
</evidence>
<protein>
    <recommendedName>
        <fullName evidence="10">DNA2/NAM7 helicase-like C-terminal domain-containing protein</fullName>
    </recommendedName>
</protein>
<keyword evidence="1" id="KW-0547">Nucleotide-binding</keyword>
<gene>
    <name evidence="8" type="ORF">P43SY_005486</name>
</gene>
<dbReference type="Proteomes" id="UP001209570">
    <property type="component" value="Unassembled WGS sequence"/>
</dbReference>
<sequence>MEHVDRKRKARGDDRRDAQRGSHSAVRNEDEEDAVLPLLSALQRAKKPKTRLKTSPLKPPTASEFVDVEVGLRELQKRLNATASRGKRKSASERTAAASLARDGDGDGAEDEKPKKRATTSTRKKAVELNSDATAPSTPANSTKPPRQPRARGSAKTPSPPNAEAGTSAAPVSEKKTPVRKPRATPKPKATSAVTSTPAKPKAPARRTTKAAPRSAQKTMGTLAEARALAQQEQQDRVDARVQALQRCANCLSTVEHSHDSDATSGHSAPVNEAARSGDQPPTVTPVAMSDTPSTGADFSSKPSFIPEDFDEDLAFLQALDEVEHDERGDYKDEDDQQVDVIVEEACKPSTVDRGNYSEYKSHHNVDETDGMEIDDDGGDNQEHRFDALVIDEAAQAVEASVLIPFKFQPSRIVLVGDHQQLPATVISKRLVELGYDRSLFQRLVERGSKVFLLTQQYRMHPEISWFPSTYFYRGQLVEAAEMKDWTARKYHQSELFRPFVFVDVPTGQQSQVSGSKSLRNLSEIDVVISLLQRLVVDKYPELDWKRKIGIISPYKQQIVELRSELQRWETRHDLRLDIEVNTVDGFQGREKEIIIYSCVRTARSHQRSGGAGPEAFWADERRMNVAITRAKSSLWIIGNSLLLSQSAAWRALLQHAKETRRFIPEAELEAQRIVIR</sequence>
<reference evidence="8" key="1">
    <citation type="submission" date="2021-12" db="EMBL/GenBank/DDBJ databases">
        <title>Prjna785345.</title>
        <authorList>
            <person name="Rujirawat T."/>
            <person name="Krajaejun T."/>
        </authorList>
    </citation>
    <scope>NUCLEOTIDE SEQUENCE</scope>
    <source>
        <strain evidence="8">Pi057C3</strain>
    </source>
</reference>
<evidence type="ECO:0000256" key="5">
    <source>
        <dbReference type="SAM" id="MobiDB-lite"/>
    </source>
</evidence>
<keyword evidence="4" id="KW-0067">ATP-binding</keyword>
<dbReference type="GO" id="GO:0016787">
    <property type="term" value="F:hydrolase activity"/>
    <property type="evidence" value="ECO:0007669"/>
    <property type="project" value="UniProtKB-KW"/>
</dbReference>
<dbReference type="Pfam" id="PF13087">
    <property type="entry name" value="AAA_12"/>
    <property type="match status" value="1"/>
</dbReference>
<evidence type="ECO:0000256" key="2">
    <source>
        <dbReference type="ARBA" id="ARBA00022801"/>
    </source>
</evidence>
<proteinExistence type="predicted"/>
<dbReference type="InterPro" id="IPR047187">
    <property type="entry name" value="SF1_C_Upf1"/>
</dbReference>
<dbReference type="InterPro" id="IPR027417">
    <property type="entry name" value="P-loop_NTPase"/>
</dbReference>
<dbReference type="InterPro" id="IPR045055">
    <property type="entry name" value="DNA2/NAM7-like"/>
</dbReference>
<organism evidence="8 9">
    <name type="scientific">Pythium insidiosum</name>
    <name type="common">Pythiosis disease agent</name>
    <dbReference type="NCBI Taxonomy" id="114742"/>
    <lineage>
        <taxon>Eukaryota</taxon>
        <taxon>Sar</taxon>
        <taxon>Stramenopiles</taxon>
        <taxon>Oomycota</taxon>
        <taxon>Peronosporomycetes</taxon>
        <taxon>Pythiales</taxon>
        <taxon>Pythiaceae</taxon>
        <taxon>Pythium</taxon>
    </lineage>
</organism>
<feature type="region of interest" description="Disordered" evidence="5">
    <location>
        <begin position="1"/>
        <end position="221"/>
    </location>
</feature>
<dbReference type="CDD" id="cd18808">
    <property type="entry name" value="SF1_C_Upf1"/>
    <property type="match status" value="1"/>
</dbReference>
<keyword evidence="9" id="KW-1185">Reference proteome</keyword>
<keyword evidence="3" id="KW-0347">Helicase</keyword>
<feature type="compositionally biased region" description="Polar residues" evidence="5">
    <location>
        <begin position="131"/>
        <end position="145"/>
    </location>
</feature>
<evidence type="ECO:0000256" key="4">
    <source>
        <dbReference type="ARBA" id="ARBA00022840"/>
    </source>
</evidence>
<feature type="region of interest" description="Disordered" evidence="5">
    <location>
        <begin position="256"/>
        <end position="305"/>
    </location>
</feature>
<dbReference type="InterPro" id="IPR041677">
    <property type="entry name" value="DNA2/NAM7_AAA_11"/>
</dbReference>
<dbReference type="PANTHER" id="PTHR10887">
    <property type="entry name" value="DNA2/NAM7 HELICASE FAMILY"/>
    <property type="match status" value="1"/>
</dbReference>
<name>A0AAD5L8X5_PYTIN</name>
<feature type="domain" description="DNA2/NAM7 helicase-like C-terminal" evidence="7">
    <location>
        <begin position="436"/>
        <end position="641"/>
    </location>
</feature>
<dbReference type="Gene3D" id="3.40.50.300">
    <property type="entry name" value="P-loop containing nucleotide triphosphate hydrolases"/>
    <property type="match status" value="2"/>
</dbReference>
<dbReference type="SUPFAM" id="SSF52540">
    <property type="entry name" value="P-loop containing nucleoside triphosphate hydrolases"/>
    <property type="match status" value="1"/>
</dbReference>
<evidence type="ECO:0008006" key="10">
    <source>
        <dbReference type="Google" id="ProtNLM"/>
    </source>
</evidence>
<comment type="caution">
    <text evidence="8">The sequence shown here is derived from an EMBL/GenBank/DDBJ whole genome shotgun (WGS) entry which is preliminary data.</text>
</comment>